<keyword evidence="2 5" id="KW-0812">Transmembrane</keyword>
<evidence type="ECO:0000313" key="7">
    <source>
        <dbReference type="Proteomes" id="UP000510647"/>
    </source>
</evidence>
<dbReference type="PANTHER" id="PTHR11785:SF382">
    <property type="entry name" value="LOW-AFFINITY METHIONINE PERMEASE"/>
    <property type="match status" value="1"/>
</dbReference>
<sequence length="543" mass="59512">MLKSEDDVLIPKDGKMDLEAGKIGDVGYGSFSSMETEIDKSGILIDAFIEVPQGRHLGLFSTMVLFVSRIVGSGIFATPSSIFVNCGGNIVVYFGVWLLAALLSFAGLFLFLEFGSWLPRSGGRKNFLEQAYTRPRLMMSVTFAAFTVLTGFTMSNAIVFGKYFLSAVGLQGISDHSSLSKYISIGAVIVGVIIHGTSVKTGVRIQNFLGGMKFLLIAIMCLLGFYSVFFYKPDTDDKIISSAPIYKFHDEATLQISSLATAFINAFFCFTGWDSVHAVASEIKNPVRTLKIAGPLSLFICFLCYTMMNLAYINVLTYDEIKQAGPLVGSVLFAKLFGPHLGARILSLSVAISTASNILVVLYGVSRMNQEVFREGYLPFSIQLASNKPWNSPLPSLLVCGTLSVIWLTILPTEGASYDYLVSMEGYGNQFFLLLVAVGIFIYRRKRKGEVPSTRASSIGVCAIILVSVYLMAAPFVGKQASNSIAILPPYQITALTLIMLCFAFWFVKFLFLPKVLGYELKQCIVTLDDGLVVTKWIKCKLQ</sequence>
<name>A0A7H9HKV4_9SACH</name>
<dbReference type="GO" id="GO:0016020">
    <property type="term" value="C:membrane"/>
    <property type="evidence" value="ECO:0007669"/>
    <property type="project" value="UniProtKB-SubCell"/>
</dbReference>
<evidence type="ECO:0000256" key="4">
    <source>
        <dbReference type="ARBA" id="ARBA00023136"/>
    </source>
</evidence>
<protein>
    <recommendedName>
        <fullName evidence="8">Amino acid permease/ SLC12A domain-containing protein</fullName>
    </recommendedName>
</protein>
<keyword evidence="4 5" id="KW-0472">Membrane</keyword>
<evidence type="ECO:0000256" key="5">
    <source>
        <dbReference type="SAM" id="Phobius"/>
    </source>
</evidence>
<dbReference type="AlphaFoldDB" id="A0A7H9HKV4"/>
<feature type="transmembrane region" description="Helical" evidence="5">
    <location>
        <begin position="345"/>
        <end position="365"/>
    </location>
</feature>
<evidence type="ECO:0008006" key="8">
    <source>
        <dbReference type="Google" id="ProtNLM"/>
    </source>
</evidence>
<feature type="transmembrane region" description="Helical" evidence="5">
    <location>
        <begin position="90"/>
        <end position="116"/>
    </location>
</feature>
<feature type="transmembrane region" description="Helical" evidence="5">
    <location>
        <begin position="57"/>
        <end position="78"/>
    </location>
</feature>
<dbReference type="OrthoDB" id="5982228at2759"/>
<evidence type="ECO:0000256" key="1">
    <source>
        <dbReference type="ARBA" id="ARBA00004141"/>
    </source>
</evidence>
<gene>
    <name evidence="6" type="ORF">HG537_0A01800</name>
</gene>
<feature type="transmembrane region" description="Helical" evidence="5">
    <location>
        <begin position="427"/>
        <end position="444"/>
    </location>
</feature>
<comment type="subcellular location">
    <subcellularLocation>
        <location evidence="1">Membrane</location>
        <topology evidence="1">Multi-pass membrane protein</topology>
    </subcellularLocation>
</comment>
<dbReference type="InterPro" id="IPR050598">
    <property type="entry name" value="AminoAcid_Transporter"/>
</dbReference>
<feature type="transmembrane region" description="Helical" evidence="5">
    <location>
        <begin position="456"/>
        <end position="478"/>
    </location>
</feature>
<feature type="transmembrane region" description="Helical" evidence="5">
    <location>
        <begin position="179"/>
        <end position="199"/>
    </location>
</feature>
<evidence type="ECO:0000256" key="2">
    <source>
        <dbReference type="ARBA" id="ARBA00022692"/>
    </source>
</evidence>
<proteinExistence type="predicted"/>
<evidence type="ECO:0000313" key="6">
    <source>
        <dbReference type="EMBL" id="QLQ77933.1"/>
    </source>
</evidence>
<accession>A0A7H9HKV4</accession>
<evidence type="ECO:0000256" key="3">
    <source>
        <dbReference type="ARBA" id="ARBA00022989"/>
    </source>
</evidence>
<feature type="transmembrane region" description="Helical" evidence="5">
    <location>
        <begin position="137"/>
        <end position="159"/>
    </location>
</feature>
<dbReference type="EMBL" id="CP059267">
    <property type="protein sequence ID" value="QLQ77933.1"/>
    <property type="molecule type" value="Genomic_DNA"/>
</dbReference>
<dbReference type="Proteomes" id="UP000510647">
    <property type="component" value="Chromosome 1"/>
</dbReference>
<feature type="transmembrane region" description="Helical" evidence="5">
    <location>
        <begin position="490"/>
        <end position="512"/>
    </location>
</feature>
<dbReference type="PIRSF" id="PIRSF006060">
    <property type="entry name" value="AA_transporter"/>
    <property type="match status" value="1"/>
</dbReference>
<reference evidence="6 7" key="1">
    <citation type="submission" date="2020-06" db="EMBL/GenBank/DDBJ databases">
        <title>The yeast mating-type switching endonuclease HO is a domesticated member of an unorthodox homing genetic element family.</title>
        <authorList>
            <person name="Coughlan A.Y."/>
            <person name="Lombardi L."/>
            <person name="Braun-Galleani S."/>
            <person name="Martos A.R."/>
            <person name="Galeote V."/>
            <person name="Bigey F."/>
            <person name="Dequin S."/>
            <person name="Byrne K.P."/>
            <person name="Wolfe K.H."/>
        </authorList>
    </citation>
    <scope>NUCLEOTIDE SEQUENCE [LARGE SCALE GENOMIC DNA]</scope>
    <source>
        <strain evidence="6 7">CBS2947</strain>
    </source>
</reference>
<feature type="transmembrane region" description="Helical" evidence="5">
    <location>
        <begin position="211"/>
        <end position="232"/>
    </location>
</feature>
<dbReference type="InterPro" id="IPR002293">
    <property type="entry name" value="AA/rel_permease1"/>
</dbReference>
<dbReference type="Gene3D" id="1.20.1740.10">
    <property type="entry name" value="Amino acid/polyamine transporter I"/>
    <property type="match status" value="1"/>
</dbReference>
<feature type="transmembrane region" description="Helical" evidence="5">
    <location>
        <begin position="394"/>
        <end position="412"/>
    </location>
</feature>
<dbReference type="PANTHER" id="PTHR11785">
    <property type="entry name" value="AMINO ACID TRANSPORTER"/>
    <property type="match status" value="1"/>
</dbReference>
<dbReference type="Pfam" id="PF13520">
    <property type="entry name" value="AA_permease_2"/>
    <property type="match status" value="1"/>
</dbReference>
<dbReference type="GO" id="GO:0015179">
    <property type="term" value="F:L-amino acid transmembrane transporter activity"/>
    <property type="evidence" value="ECO:0007669"/>
    <property type="project" value="TreeGrafter"/>
</dbReference>
<keyword evidence="7" id="KW-1185">Reference proteome</keyword>
<feature type="transmembrane region" description="Helical" evidence="5">
    <location>
        <begin position="252"/>
        <end position="271"/>
    </location>
</feature>
<keyword evidence="3 5" id="KW-1133">Transmembrane helix</keyword>
<organism evidence="6 7">
    <name type="scientific">Torulaspora globosa</name>
    <dbReference type="NCBI Taxonomy" id="48254"/>
    <lineage>
        <taxon>Eukaryota</taxon>
        <taxon>Fungi</taxon>
        <taxon>Dikarya</taxon>
        <taxon>Ascomycota</taxon>
        <taxon>Saccharomycotina</taxon>
        <taxon>Saccharomycetes</taxon>
        <taxon>Saccharomycetales</taxon>
        <taxon>Saccharomycetaceae</taxon>
        <taxon>Torulaspora</taxon>
    </lineage>
</organism>
<feature type="transmembrane region" description="Helical" evidence="5">
    <location>
        <begin position="292"/>
        <end position="313"/>
    </location>
</feature>